<keyword evidence="1" id="KW-0732">Signal</keyword>
<dbReference type="SUPFAM" id="SSF53955">
    <property type="entry name" value="Lysozyme-like"/>
    <property type="match status" value="1"/>
</dbReference>
<dbReference type="FunFam" id="1.10.8.350:FF:000001">
    <property type="entry name" value="Lytic murein transglycosylase B"/>
    <property type="match status" value="1"/>
</dbReference>
<evidence type="ECO:0000313" key="4">
    <source>
        <dbReference type="EMBL" id="MBN7797825.1"/>
    </source>
</evidence>
<dbReference type="RefSeq" id="WP_206561271.1">
    <property type="nucleotide sequence ID" value="NZ_JAFKCZ010000010.1"/>
</dbReference>
<feature type="chain" id="PRO_5036676719" evidence="1">
    <location>
        <begin position="36"/>
        <end position="411"/>
    </location>
</feature>
<dbReference type="PANTHER" id="PTHR30163">
    <property type="entry name" value="MEMBRANE-BOUND LYTIC MUREIN TRANSGLYCOSYLASE B"/>
    <property type="match status" value="1"/>
</dbReference>
<dbReference type="CDD" id="cd13399">
    <property type="entry name" value="Slt35-like"/>
    <property type="match status" value="1"/>
</dbReference>
<dbReference type="InterPro" id="IPR002477">
    <property type="entry name" value="Peptidoglycan-bd-like"/>
</dbReference>
<sequence length="411" mass="44865">MTPVHSITRSIHLRGRPRGRFALGLSLLLALPALAAEEFPACRERLAAHALAQGIPPGLVEATVPALEQQQRVLELDQQQPEFIQTFAAYVDRRVSPERVSRGRQMLAKHGDFLADLQRRHGVPARYLVAFWGLETNYGGYLGNMPTLDSLATLACDPRRATFFTREFVNALRLMDRESLEAEHMVGSWAGAVGHTQFMPSSYLRYAVDGDGDGKIDLWRSERDALASGANFLKALGWQPGLRWGRLVRLPPDFDYRWAGRDQSAPLASWSSRGVLRANGGPLPGTDVTAALLVPAGHAGPAFLVYDNFDVIMRWNQSQSYALSVGLLADRLAGAPPADYGDPETPPLPIAELKHAQQALLDRGLDPGPLDGVLGSRTRAALRAFQLEVRLPADGYPDAATLNALRADAAE</sequence>
<dbReference type="Pfam" id="PF13406">
    <property type="entry name" value="SLT_2"/>
    <property type="match status" value="1"/>
</dbReference>
<evidence type="ECO:0000259" key="3">
    <source>
        <dbReference type="Pfam" id="PF13406"/>
    </source>
</evidence>
<dbReference type="NCBIfam" id="TIGR02283">
    <property type="entry name" value="MltB_2"/>
    <property type="match status" value="1"/>
</dbReference>
<evidence type="ECO:0000256" key="1">
    <source>
        <dbReference type="SAM" id="SignalP"/>
    </source>
</evidence>
<dbReference type="InterPro" id="IPR036366">
    <property type="entry name" value="PGBDSf"/>
</dbReference>
<accession>A0A939DGE3</accession>
<comment type="caution">
    <text evidence="4">The sequence shown here is derived from an EMBL/GenBank/DDBJ whole genome shotgun (WGS) entry which is preliminary data.</text>
</comment>
<proteinExistence type="predicted"/>
<dbReference type="SUPFAM" id="SSF47090">
    <property type="entry name" value="PGBD-like"/>
    <property type="match status" value="1"/>
</dbReference>
<dbReference type="InterPro" id="IPR043426">
    <property type="entry name" value="MltB-like"/>
</dbReference>
<dbReference type="InterPro" id="IPR023346">
    <property type="entry name" value="Lysozyme-like_dom_sf"/>
</dbReference>
<reference evidence="4" key="1">
    <citation type="submission" date="2021-02" db="EMBL/GenBank/DDBJ databases">
        <title>PHA producing bacteria isolated from coastal sediment in Guangdong, Shenzhen.</title>
        <authorList>
            <person name="Zheng W."/>
            <person name="Yu S."/>
            <person name="Huang Y."/>
        </authorList>
    </citation>
    <scope>NUCLEOTIDE SEQUENCE</scope>
    <source>
        <strain evidence="4">TN14-10</strain>
    </source>
</reference>
<keyword evidence="5" id="KW-1185">Reference proteome</keyword>
<dbReference type="InterPro" id="IPR036365">
    <property type="entry name" value="PGBD-like_sf"/>
</dbReference>
<dbReference type="AlphaFoldDB" id="A0A939DGE3"/>
<evidence type="ECO:0000313" key="5">
    <source>
        <dbReference type="Proteomes" id="UP000664303"/>
    </source>
</evidence>
<dbReference type="InterPro" id="IPR031304">
    <property type="entry name" value="SLT_2"/>
</dbReference>
<feature type="domain" description="Transglycosylase SLT" evidence="3">
    <location>
        <begin position="39"/>
        <end position="330"/>
    </location>
</feature>
<dbReference type="Proteomes" id="UP000664303">
    <property type="component" value="Unassembled WGS sequence"/>
</dbReference>
<dbReference type="InterPro" id="IPR011970">
    <property type="entry name" value="MltB_2"/>
</dbReference>
<gene>
    <name evidence="4" type="ORF">JYP50_14540</name>
</gene>
<dbReference type="Gene3D" id="1.10.530.10">
    <property type="match status" value="1"/>
</dbReference>
<dbReference type="Gene3D" id="1.10.101.10">
    <property type="entry name" value="PGBD-like superfamily/PGBD"/>
    <property type="match status" value="1"/>
</dbReference>
<dbReference type="Pfam" id="PF01471">
    <property type="entry name" value="PG_binding_1"/>
    <property type="match status" value="1"/>
</dbReference>
<feature type="signal peptide" evidence="1">
    <location>
        <begin position="1"/>
        <end position="35"/>
    </location>
</feature>
<dbReference type="GO" id="GO:0009253">
    <property type="term" value="P:peptidoglycan catabolic process"/>
    <property type="evidence" value="ECO:0007669"/>
    <property type="project" value="TreeGrafter"/>
</dbReference>
<dbReference type="Gene3D" id="1.10.8.350">
    <property type="entry name" value="Bacterial muramidase"/>
    <property type="match status" value="1"/>
</dbReference>
<protein>
    <submittedName>
        <fullName evidence="4">Lytic murein transglycosylase</fullName>
    </submittedName>
</protein>
<name>A0A939DGE3_9GAMM</name>
<dbReference type="GO" id="GO:0008933">
    <property type="term" value="F:peptidoglycan lytic transglycosylase activity"/>
    <property type="evidence" value="ECO:0007669"/>
    <property type="project" value="TreeGrafter"/>
</dbReference>
<organism evidence="4 5">
    <name type="scientific">Parahaliea mediterranea</name>
    <dbReference type="NCBI Taxonomy" id="651086"/>
    <lineage>
        <taxon>Bacteria</taxon>
        <taxon>Pseudomonadati</taxon>
        <taxon>Pseudomonadota</taxon>
        <taxon>Gammaproteobacteria</taxon>
        <taxon>Cellvibrionales</taxon>
        <taxon>Halieaceae</taxon>
        <taxon>Parahaliea</taxon>
    </lineage>
</organism>
<evidence type="ECO:0000259" key="2">
    <source>
        <dbReference type="Pfam" id="PF01471"/>
    </source>
</evidence>
<dbReference type="EMBL" id="JAFKCZ010000010">
    <property type="protein sequence ID" value="MBN7797825.1"/>
    <property type="molecule type" value="Genomic_DNA"/>
</dbReference>
<feature type="domain" description="Peptidoglycan binding-like" evidence="2">
    <location>
        <begin position="352"/>
        <end position="405"/>
    </location>
</feature>
<dbReference type="PANTHER" id="PTHR30163:SF8">
    <property type="entry name" value="LYTIC MUREIN TRANSGLYCOSYLASE"/>
    <property type="match status" value="1"/>
</dbReference>